<dbReference type="EMBL" id="JABAFX010000039">
    <property type="protein sequence ID" value="NME58160.1"/>
    <property type="molecule type" value="Genomic_DNA"/>
</dbReference>
<name>A0A848CPR7_9FIRM</name>
<dbReference type="AlphaFoldDB" id="A0A848CPR7"/>
<sequence length="102" mass="11653">MPKVLFTDEYKDLSAEAKLLYGLMLDRMQLSAINGWCDKNGEVFIFYTIAETSEMLGCGHDKATRLQRELEKHNLLRRKYQGKGKPAKLYVLTVPKISAESP</sequence>
<organism evidence="2 3">
    <name type="scientific">Dorea formicigenerans</name>
    <dbReference type="NCBI Taxonomy" id="39486"/>
    <lineage>
        <taxon>Bacteria</taxon>
        <taxon>Bacillati</taxon>
        <taxon>Bacillota</taxon>
        <taxon>Clostridia</taxon>
        <taxon>Lachnospirales</taxon>
        <taxon>Lachnospiraceae</taxon>
        <taxon>Dorea</taxon>
    </lineage>
</organism>
<evidence type="ECO:0000313" key="3">
    <source>
        <dbReference type="Proteomes" id="UP000580130"/>
    </source>
</evidence>
<proteinExistence type="predicted"/>
<gene>
    <name evidence="2" type="ORF">HF855_12285</name>
</gene>
<feature type="domain" description="Replication initiator A N-terminal" evidence="1">
    <location>
        <begin position="1"/>
        <end position="70"/>
    </location>
</feature>
<dbReference type="InterPro" id="IPR010724">
    <property type="entry name" value="RepA_N"/>
</dbReference>
<evidence type="ECO:0000313" key="2">
    <source>
        <dbReference type="EMBL" id="NME58160.1"/>
    </source>
</evidence>
<accession>A0A848CPR7</accession>
<dbReference type="Pfam" id="PF06970">
    <property type="entry name" value="RepA_N"/>
    <property type="match status" value="1"/>
</dbReference>
<protein>
    <submittedName>
        <fullName evidence="2">Replication initiator protein A</fullName>
    </submittedName>
</protein>
<dbReference type="Proteomes" id="UP000580130">
    <property type="component" value="Unassembled WGS sequence"/>
</dbReference>
<evidence type="ECO:0000259" key="1">
    <source>
        <dbReference type="Pfam" id="PF06970"/>
    </source>
</evidence>
<reference evidence="2 3" key="1">
    <citation type="submission" date="2020-04" db="EMBL/GenBank/DDBJ databases">
        <authorList>
            <person name="Hitch T.C.A."/>
            <person name="Wylensek D."/>
            <person name="Clavel T."/>
        </authorList>
    </citation>
    <scope>NUCLEOTIDE SEQUENCE [LARGE SCALE GENOMIC DNA]</scope>
    <source>
        <strain evidence="2 3">BSM-383-APC-5F</strain>
    </source>
</reference>
<comment type="caution">
    <text evidence="2">The sequence shown here is derived from an EMBL/GenBank/DDBJ whole genome shotgun (WGS) entry which is preliminary data.</text>
</comment>